<accession>X1LK45</accession>
<keyword evidence="2" id="KW-0663">Pyridoxal phosphate</keyword>
<dbReference type="InterPro" id="IPR049943">
    <property type="entry name" value="Ser_HO-MeTrfase-like"/>
</dbReference>
<dbReference type="GO" id="GO:0046653">
    <property type="term" value="P:tetrahydrofolate metabolic process"/>
    <property type="evidence" value="ECO:0007669"/>
    <property type="project" value="TreeGrafter"/>
</dbReference>
<dbReference type="Pfam" id="PF00464">
    <property type="entry name" value="SHMT"/>
    <property type="match status" value="1"/>
</dbReference>
<evidence type="ECO:0000256" key="2">
    <source>
        <dbReference type="ARBA" id="ARBA00022898"/>
    </source>
</evidence>
<feature type="non-terminal residue" evidence="4">
    <location>
        <position position="306"/>
    </location>
</feature>
<dbReference type="InterPro" id="IPR015421">
    <property type="entry name" value="PyrdxlP-dep_Trfase_major"/>
</dbReference>
<comment type="cofactor">
    <cofactor evidence="1">
        <name>pyridoxal 5'-phosphate</name>
        <dbReference type="ChEBI" id="CHEBI:597326"/>
    </cofactor>
</comment>
<dbReference type="AlphaFoldDB" id="X1LK45"/>
<evidence type="ECO:0000313" key="4">
    <source>
        <dbReference type="EMBL" id="GAI02765.1"/>
    </source>
</evidence>
<dbReference type="PANTHER" id="PTHR11680:SF35">
    <property type="entry name" value="SERINE HYDROXYMETHYLTRANSFERASE 1"/>
    <property type="match status" value="1"/>
</dbReference>
<sequence length="306" mass="34354">CETSNKPDVFYYQGTDFIAEVEELLEGELRDYLGCTEVETRLVSGQMANAAVFSTMVDYLNIADRKIEPRRIRRVLNHHIIKGGHLSAQPMGTLRDFVARDPKTERPAVVNFPVLAENPYKIDIAACREIIAEYKPELIILGKSVTLHREPVAQIRHFVDEISLDCIIMYDMAHVLGLVGPYFQEPFKEGADIVTGSTHKTFFGTQRGIIASDYQRDNLRWPLWEAVRRRAFPGSVSNHHLGTLLGLLMAAYEMNCFKAQYQKRVLSNAKALAQALKESGLDVAGDPNVGYTETHQVILNVGYGKG</sequence>
<dbReference type="PANTHER" id="PTHR11680">
    <property type="entry name" value="SERINE HYDROXYMETHYLTRANSFERASE"/>
    <property type="match status" value="1"/>
</dbReference>
<proteinExistence type="predicted"/>
<dbReference type="GO" id="GO:0005737">
    <property type="term" value="C:cytoplasm"/>
    <property type="evidence" value="ECO:0007669"/>
    <property type="project" value="TreeGrafter"/>
</dbReference>
<protein>
    <recommendedName>
        <fullName evidence="3">Serine hydroxymethyltransferase-like domain-containing protein</fullName>
    </recommendedName>
</protein>
<gene>
    <name evidence="4" type="ORF">S06H3_18888</name>
</gene>
<feature type="domain" description="Serine hydroxymethyltransferase-like" evidence="3">
    <location>
        <begin position="7"/>
        <end position="299"/>
    </location>
</feature>
<organism evidence="4">
    <name type="scientific">marine sediment metagenome</name>
    <dbReference type="NCBI Taxonomy" id="412755"/>
    <lineage>
        <taxon>unclassified sequences</taxon>
        <taxon>metagenomes</taxon>
        <taxon>ecological metagenomes</taxon>
    </lineage>
</organism>
<dbReference type="SUPFAM" id="SSF53383">
    <property type="entry name" value="PLP-dependent transferases"/>
    <property type="match status" value="1"/>
</dbReference>
<feature type="non-terminal residue" evidence="4">
    <location>
        <position position="1"/>
    </location>
</feature>
<dbReference type="InterPro" id="IPR039429">
    <property type="entry name" value="SHMT-like_dom"/>
</dbReference>
<dbReference type="Gene3D" id="3.90.1150.10">
    <property type="entry name" value="Aspartate Aminotransferase, domain 1"/>
    <property type="match status" value="1"/>
</dbReference>
<comment type="caution">
    <text evidence="4">The sequence shown here is derived from an EMBL/GenBank/DDBJ whole genome shotgun (WGS) entry which is preliminary data.</text>
</comment>
<dbReference type="InterPro" id="IPR015424">
    <property type="entry name" value="PyrdxlP-dep_Trfase"/>
</dbReference>
<name>X1LK45_9ZZZZ</name>
<dbReference type="InterPro" id="IPR015422">
    <property type="entry name" value="PyrdxlP-dep_Trfase_small"/>
</dbReference>
<dbReference type="GO" id="GO:0004372">
    <property type="term" value="F:glycine hydroxymethyltransferase activity"/>
    <property type="evidence" value="ECO:0007669"/>
    <property type="project" value="TreeGrafter"/>
</dbReference>
<evidence type="ECO:0000256" key="1">
    <source>
        <dbReference type="ARBA" id="ARBA00001933"/>
    </source>
</evidence>
<reference evidence="4" key="1">
    <citation type="journal article" date="2014" name="Front. Microbiol.">
        <title>High frequency of phylogenetically diverse reductive dehalogenase-homologous genes in deep subseafloor sedimentary metagenomes.</title>
        <authorList>
            <person name="Kawai M."/>
            <person name="Futagami T."/>
            <person name="Toyoda A."/>
            <person name="Takaki Y."/>
            <person name="Nishi S."/>
            <person name="Hori S."/>
            <person name="Arai W."/>
            <person name="Tsubouchi T."/>
            <person name="Morono Y."/>
            <person name="Uchiyama I."/>
            <person name="Ito T."/>
            <person name="Fujiyama A."/>
            <person name="Inagaki F."/>
            <person name="Takami H."/>
        </authorList>
    </citation>
    <scope>NUCLEOTIDE SEQUENCE</scope>
    <source>
        <strain evidence="4">Expedition CK06-06</strain>
    </source>
</reference>
<evidence type="ECO:0000259" key="3">
    <source>
        <dbReference type="Pfam" id="PF00464"/>
    </source>
</evidence>
<dbReference type="Gene3D" id="3.40.640.10">
    <property type="entry name" value="Type I PLP-dependent aspartate aminotransferase-like (Major domain)"/>
    <property type="match status" value="1"/>
</dbReference>
<dbReference type="EMBL" id="BARV01009606">
    <property type="protein sequence ID" value="GAI02765.1"/>
    <property type="molecule type" value="Genomic_DNA"/>
</dbReference>
<dbReference type="GO" id="GO:0019264">
    <property type="term" value="P:glycine biosynthetic process from serine"/>
    <property type="evidence" value="ECO:0007669"/>
    <property type="project" value="TreeGrafter"/>
</dbReference>
<dbReference type="GO" id="GO:0030170">
    <property type="term" value="F:pyridoxal phosphate binding"/>
    <property type="evidence" value="ECO:0007669"/>
    <property type="project" value="TreeGrafter"/>
</dbReference>